<dbReference type="AlphaFoldDB" id="A0A0D2DIK3"/>
<gene>
    <name evidence="2" type="ORF">PV06_05843</name>
</gene>
<dbReference type="EMBL" id="KN847336">
    <property type="protein sequence ID" value="KIW42280.1"/>
    <property type="molecule type" value="Genomic_DNA"/>
</dbReference>
<feature type="region of interest" description="Disordered" evidence="1">
    <location>
        <begin position="287"/>
        <end position="310"/>
    </location>
</feature>
<proteinExistence type="predicted"/>
<feature type="region of interest" description="Disordered" evidence="1">
    <location>
        <begin position="231"/>
        <end position="266"/>
    </location>
</feature>
<name>A0A0D2DIK3_9EURO</name>
<reference evidence="2 3" key="1">
    <citation type="submission" date="2015-01" db="EMBL/GenBank/DDBJ databases">
        <title>The Genome Sequence of Exophiala oligosperma CBS72588.</title>
        <authorList>
            <consortium name="The Broad Institute Genomics Platform"/>
            <person name="Cuomo C."/>
            <person name="de Hoog S."/>
            <person name="Gorbushina A."/>
            <person name="Stielow B."/>
            <person name="Teixiera M."/>
            <person name="Abouelleil A."/>
            <person name="Chapman S.B."/>
            <person name="Priest M."/>
            <person name="Young S.K."/>
            <person name="Wortman J."/>
            <person name="Nusbaum C."/>
            <person name="Birren B."/>
        </authorList>
    </citation>
    <scope>NUCLEOTIDE SEQUENCE [LARGE SCALE GENOMIC DNA]</scope>
    <source>
        <strain evidence="2 3">CBS 72588</strain>
    </source>
</reference>
<dbReference type="Proteomes" id="UP000053342">
    <property type="component" value="Unassembled WGS sequence"/>
</dbReference>
<feature type="compositionally biased region" description="Polar residues" evidence="1">
    <location>
        <begin position="231"/>
        <end position="248"/>
    </location>
</feature>
<sequence length="310" mass="34010">MSKISILGFLPNSDDTSSTLPPIHWSILVSPLNEDASSQAQAQPKSRSRLFRLNSGPKKLTSDTVLFDMHNHQLRQQPYPVPIESSSSDDESAEVPPSTTTTRTSITSSDRNQLVHPVIRVYLAPYHSVPFKLVPKLSSILYQTPTYGPEDDWLRAALENLICSRILGSDTPQHIYSAPSILDFIHDCLSSNSAALSTVGADPDDSDSDIIDSDYTVHLVRLAQAKAMFNHSATPSRTSSMTGGSAMSLQEEKSASARTAGSGGGKSKRHFLGFWLTQGSNGQKFHHQRTQCAYDPHPWQRQDDPYGGLM</sequence>
<dbReference type="HOGENOM" id="CLU_049196_0_0_1"/>
<dbReference type="GeneID" id="27357917"/>
<feature type="compositionally biased region" description="Low complexity" evidence="1">
    <location>
        <begin position="98"/>
        <end position="109"/>
    </location>
</feature>
<dbReference type="VEuPathDB" id="FungiDB:PV06_05843"/>
<organism evidence="2 3">
    <name type="scientific">Exophiala oligosperma</name>
    <dbReference type="NCBI Taxonomy" id="215243"/>
    <lineage>
        <taxon>Eukaryota</taxon>
        <taxon>Fungi</taxon>
        <taxon>Dikarya</taxon>
        <taxon>Ascomycota</taxon>
        <taxon>Pezizomycotina</taxon>
        <taxon>Eurotiomycetes</taxon>
        <taxon>Chaetothyriomycetidae</taxon>
        <taxon>Chaetothyriales</taxon>
        <taxon>Herpotrichiellaceae</taxon>
        <taxon>Exophiala</taxon>
    </lineage>
</organism>
<dbReference type="OrthoDB" id="4119788at2759"/>
<protein>
    <submittedName>
        <fullName evidence="2">Uncharacterized protein</fullName>
    </submittedName>
</protein>
<evidence type="ECO:0000256" key="1">
    <source>
        <dbReference type="SAM" id="MobiDB-lite"/>
    </source>
</evidence>
<evidence type="ECO:0000313" key="3">
    <source>
        <dbReference type="Proteomes" id="UP000053342"/>
    </source>
</evidence>
<feature type="region of interest" description="Disordered" evidence="1">
    <location>
        <begin position="79"/>
        <end position="109"/>
    </location>
</feature>
<dbReference type="RefSeq" id="XP_016262496.1">
    <property type="nucleotide sequence ID" value="XM_016406892.1"/>
</dbReference>
<feature type="region of interest" description="Disordered" evidence="1">
    <location>
        <begin position="36"/>
        <end position="56"/>
    </location>
</feature>
<keyword evidence="3" id="KW-1185">Reference proteome</keyword>
<accession>A0A0D2DIK3</accession>
<feature type="compositionally biased region" description="Polar residues" evidence="1">
    <location>
        <begin position="36"/>
        <end position="45"/>
    </location>
</feature>
<dbReference type="STRING" id="215243.A0A0D2DIK3"/>
<evidence type="ECO:0000313" key="2">
    <source>
        <dbReference type="EMBL" id="KIW42280.1"/>
    </source>
</evidence>